<dbReference type="SUPFAM" id="SSF56112">
    <property type="entry name" value="Protein kinase-like (PK-like)"/>
    <property type="match status" value="1"/>
</dbReference>
<dbReference type="PROSITE" id="PS50011">
    <property type="entry name" value="PROTEIN_KINASE_DOM"/>
    <property type="match status" value="1"/>
</dbReference>
<dbReference type="SMART" id="SM00220">
    <property type="entry name" value="S_TKc"/>
    <property type="match status" value="1"/>
</dbReference>
<evidence type="ECO:0000313" key="11">
    <source>
        <dbReference type="EMBL" id="NDJ95677.1"/>
    </source>
</evidence>
<evidence type="ECO:0000259" key="10">
    <source>
        <dbReference type="PROSITE" id="PS50011"/>
    </source>
</evidence>
<evidence type="ECO:0000256" key="8">
    <source>
        <dbReference type="ARBA" id="ARBA00048679"/>
    </source>
</evidence>
<dbReference type="PROSITE" id="PS00107">
    <property type="entry name" value="PROTEIN_KINASE_ATP"/>
    <property type="match status" value="1"/>
</dbReference>
<dbReference type="PANTHER" id="PTHR22967">
    <property type="entry name" value="SERINE/THREONINE PROTEIN KINASE"/>
    <property type="match status" value="1"/>
</dbReference>
<comment type="catalytic activity">
    <reaction evidence="8">
        <text>L-seryl-[protein] + ATP = O-phospho-L-seryl-[protein] + ADP + H(+)</text>
        <dbReference type="Rhea" id="RHEA:17989"/>
        <dbReference type="Rhea" id="RHEA-COMP:9863"/>
        <dbReference type="Rhea" id="RHEA-COMP:11604"/>
        <dbReference type="ChEBI" id="CHEBI:15378"/>
        <dbReference type="ChEBI" id="CHEBI:29999"/>
        <dbReference type="ChEBI" id="CHEBI:30616"/>
        <dbReference type="ChEBI" id="CHEBI:83421"/>
        <dbReference type="ChEBI" id="CHEBI:456216"/>
        <dbReference type="EC" id="2.7.11.1"/>
    </reaction>
</comment>
<dbReference type="InterPro" id="IPR000719">
    <property type="entry name" value="Prot_kinase_dom"/>
</dbReference>
<keyword evidence="5 11" id="KW-0418">Kinase</keyword>
<keyword evidence="2" id="KW-0723">Serine/threonine-protein kinase</keyword>
<organism evidence="11">
    <name type="scientific">Myxobolus squamalis</name>
    <name type="common">Myxosporean</name>
    <dbReference type="NCBI Taxonomy" id="59785"/>
    <lineage>
        <taxon>Eukaryota</taxon>
        <taxon>Metazoa</taxon>
        <taxon>Cnidaria</taxon>
        <taxon>Myxozoa</taxon>
        <taxon>Myxosporea</taxon>
        <taxon>Bivalvulida</taxon>
        <taxon>Platysporina</taxon>
        <taxon>Myxobolidae</taxon>
        <taxon>Myxobolus</taxon>
    </lineage>
</organism>
<feature type="binding site" evidence="9">
    <location>
        <position position="54"/>
    </location>
    <ligand>
        <name>ATP</name>
        <dbReference type="ChEBI" id="CHEBI:30616"/>
    </ligand>
</feature>
<proteinExistence type="predicted"/>
<protein>
    <recommendedName>
        <fullName evidence="1">non-specific serine/threonine protein kinase</fullName>
        <ecNumber evidence="1">2.7.11.1</ecNumber>
    </recommendedName>
</protein>
<name>A0A6B2FWG1_MYXSQ</name>
<evidence type="ECO:0000256" key="4">
    <source>
        <dbReference type="ARBA" id="ARBA00022741"/>
    </source>
</evidence>
<feature type="domain" description="Protein kinase" evidence="10">
    <location>
        <begin position="25"/>
        <end position="218"/>
    </location>
</feature>
<dbReference type="GO" id="GO:0004674">
    <property type="term" value="F:protein serine/threonine kinase activity"/>
    <property type="evidence" value="ECO:0007669"/>
    <property type="project" value="UniProtKB-KW"/>
</dbReference>
<keyword evidence="6 9" id="KW-0067">ATP-binding</keyword>
<dbReference type="InterPro" id="IPR011009">
    <property type="entry name" value="Kinase-like_dom_sf"/>
</dbReference>
<dbReference type="GO" id="GO:0005737">
    <property type="term" value="C:cytoplasm"/>
    <property type="evidence" value="ECO:0007669"/>
    <property type="project" value="TreeGrafter"/>
</dbReference>
<dbReference type="Pfam" id="PF00069">
    <property type="entry name" value="Pkinase"/>
    <property type="match status" value="1"/>
</dbReference>
<dbReference type="PANTHER" id="PTHR22967:SF57">
    <property type="entry name" value="AUXILIN, ISOFORM A-RELATED"/>
    <property type="match status" value="1"/>
</dbReference>
<evidence type="ECO:0000256" key="3">
    <source>
        <dbReference type="ARBA" id="ARBA00022679"/>
    </source>
</evidence>
<evidence type="ECO:0000256" key="1">
    <source>
        <dbReference type="ARBA" id="ARBA00012513"/>
    </source>
</evidence>
<evidence type="ECO:0000256" key="2">
    <source>
        <dbReference type="ARBA" id="ARBA00022527"/>
    </source>
</evidence>
<evidence type="ECO:0000256" key="7">
    <source>
        <dbReference type="ARBA" id="ARBA00047899"/>
    </source>
</evidence>
<dbReference type="GO" id="GO:0005524">
    <property type="term" value="F:ATP binding"/>
    <property type="evidence" value="ECO:0007669"/>
    <property type="project" value="UniProtKB-UniRule"/>
</dbReference>
<sequence length="218" mass="25196">MTTVFYDQAESNVNGMIIRFPNHFIRLLKSIGEGTYSYVYAGIDVENMQKYAIKQVSNHNERYESVTMNEIRALKRLKSKSYIIEIFDDVRIEKNHYILLEYCPISLLEYIQKRSSIPFEDAEIIKLLGQITKAVEHMHCLDPPLINRDLKIDNILLNQNCLVRLCDFGSATVEKIDSAALDYNQKCITEKNVFTITCFSSSKAQPVYTEPLRCSISF</sequence>
<evidence type="ECO:0000256" key="5">
    <source>
        <dbReference type="ARBA" id="ARBA00022777"/>
    </source>
</evidence>
<dbReference type="AlphaFoldDB" id="A0A6B2FWG1"/>
<dbReference type="Gene3D" id="1.10.510.10">
    <property type="entry name" value="Transferase(Phosphotransferase) domain 1"/>
    <property type="match status" value="1"/>
</dbReference>
<dbReference type="InterPro" id="IPR017441">
    <property type="entry name" value="Protein_kinase_ATP_BS"/>
</dbReference>
<evidence type="ECO:0000256" key="6">
    <source>
        <dbReference type="ARBA" id="ARBA00022840"/>
    </source>
</evidence>
<reference evidence="11" key="1">
    <citation type="submission" date="2018-11" db="EMBL/GenBank/DDBJ databases">
        <title>Myxobolus squamalis genome and transcriptome.</title>
        <authorList>
            <person name="Yahalomi D."/>
            <person name="Atkinson S.D."/>
            <person name="Neuhof M."/>
            <person name="Chang E.S."/>
            <person name="Philippe H."/>
            <person name="Cartwright P."/>
            <person name="Bartholomew J.L."/>
            <person name="Huchon D."/>
        </authorList>
    </citation>
    <scope>NUCLEOTIDE SEQUENCE</scope>
    <source>
        <strain evidence="11">71B08</strain>
        <tissue evidence="11">Whole</tissue>
    </source>
</reference>
<keyword evidence="4 9" id="KW-0547">Nucleotide-binding</keyword>
<comment type="catalytic activity">
    <reaction evidence="7">
        <text>L-threonyl-[protein] + ATP = O-phospho-L-threonyl-[protein] + ADP + H(+)</text>
        <dbReference type="Rhea" id="RHEA:46608"/>
        <dbReference type="Rhea" id="RHEA-COMP:11060"/>
        <dbReference type="Rhea" id="RHEA-COMP:11605"/>
        <dbReference type="ChEBI" id="CHEBI:15378"/>
        <dbReference type="ChEBI" id="CHEBI:30013"/>
        <dbReference type="ChEBI" id="CHEBI:30616"/>
        <dbReference type="ChEBI" id="CHEBI:61977"/>
        <dbReference type="ChEBI" id="CHEBI:456216"/>
        <dbReference type="EC" id="2.7.11.1"/>
    </reaction>
</comment>
<evidence type="ECO:0000256" key="9">
    <source>
        <dbReference type="PROSITE-ProRule" id="PRU10141"/>
    </source>
</evidence>
<dbReference type="EC" id="2.7.11.1" evidence="1"/>
<keyword evidence="3" id="KW-0808">Transferase</keyword>
<accession>A0A6B2FWG1</accession>
<dbReference type="EMBL" id="GHBR01000066">
    <property type="protein sequence ID" value="NDJ95677.1"/>
    <property type="molecule type" value="Transcribed_RNA"/>
</dbReference>